<name>A0A5B6Z9H7_DAVIN</name>
<protein>
    <submittedName>
        <fullName evidence="1">Putative scarecrow-like protein 9</fullName>
    </submittedName>
</protein>
<reference evidence="1" key="1">
    <citation type="submission" date="2019-08" db="EMBL/GenBank/DDBJ databases">
        <title>Reference gene set and small RNA set construction with multiple tissues from Davidia involucrata Baill.</title>
        <authorList>
            <person name="Yang H."/>
            <person name="Zhou C."/>
            <person name="Li G."/>
            <person name="Wang J."/>
            <person name="Gao P."/>
            <person name="Wang M."/>
            <person name="Wang R."/>
            <person name="Zhao Y."/>
        </authorList>
    </citation>
    <scope>NUCLEOTIDE SEQUENCE</scope>
    <source>
        <tissue evidence="1">Mixed with DoveR01_LX</tissue>
    </source>
</reference>
<sequence>MDSLIRGFSGCKNGFKFDHVSVPGYTDRNDVNGFKFKGTPFDHDTALDLPFVPNDPDSKSCDPSSPKSLVEDSTKHDFSDAVLKYINKVLMEDDLEDKACMIQDSALHAAEKSFYDILGEKYPSSSKQPFLYQNINCSDDIVTRCSNYRSNSCVNANSLAKSGLCCDLVKYKSFHVQSPPVDSAFLPDSLSFCPLRSSSETVDGLVNSVVNAPLEIQSVLQFEGGIEEPREFLTSGNYEIFYLENNRLDLLGPKQKLSEVEAKAEKNERDLSTSLLWGRKNLHQEESYLEDARSKKHLAVSIEESALLEMFCKALLFNGGNDEPTIYNLDEPLQNGTSKELQQNL</sequence>
<dbReference type="AlphaFoldDB" id="A0A5B6Z9H7"/>
<proteinExistence type="predicted"/>
<dbReference type="EMBL" id="GHES01010185">
    <property type="protein sequence ID" value="MPA40744.1"/>
    <property type="molecule type" value="Transcribed_RNA"/>
</dbReference>
<organism evidence="1">
    <name type="scientific">Davidia involucrata</name>
    <name type="common">Dove tree</name>
    <dbReference type="NCBI Taxonomy" id="16924"/>
    <lineage>
        <taxon>Eukaryota</taxon>
        <taxon>Viridiplantae</taxon>
        <taxon>Streptophyta</taxon>
        <taxon>Embryophyta</taxon>
        <taxon>Tracheophyta</taxon>
        <taxon>Spermatophyta</taxon>
        <taxon>Magnoliopsida</taxon>
        <taxon>eudicotyledons</taxon>
        <taxon>Gunneridae</taxon>
        <taxon>Pentapetalae</taxon>
        <taxon>asterids</taxon>
        <taxon>Cornales</taxon>
        <taxon>Nyssaceae</taxon>
        <taxon>Davidia</taxon>
    </lineage>
</organism>
<gene>
    <name evidence="1" type="ORF">Din_010185</name>
</gene>
<evidence type="ECO:0000313" key="1">
    <source>
        <dbReference type="EMBL" id="MPA40744.1"/>
    </source>
</evidence>
<accession>A0A5B6Z9H7</accession>